<dbReference type="InterPro" id="IPR036890">
    <property type="entry name" value="HATPase_C_sf"/>
</dbReference>
<feature type="domain" description="GAF" evidence="4">
    <location>
        <begin position="51"/>
        <end position="197"/>
    </location>
</feature>
<dbReference type="InterPro" id="IPR003594">
    <property type="entry name" value="HATPase_dom"/>
</dbReference>
<dbReference type="SUPFAM" id="SSF55874">
    <property type="entry name" value="ATPase domain of HSP90 chaperone/DNA topoisomerase II/histidine kinase"/>
    <property type="match status" value="1"/>
</dbReference>
<accession>A0ABT9BP88</accession>
<dbReference type="PANTHER" id="PTHR24421">
    <property type="entry name" value="NITRATE/NITRITE SENSOR PROTEIN NARX-RELATED"/>
    <property type="match status" value="1"/>
</dbReference>
<dbReference type="Gene3D" id="1.20.5.1930">
    <property type="match status" value="1"/>
</dbReference>
<gene>
    <name evidence="5" type="ORF">Q5716_11140</name>
</gene>
<evidence type="ECO:0000256" key="2">
    <source>
        <dbReference type="ARBA" id="ARBA00022777"/>
    </source>
</evidence>
<dbReference type="SMART" id="SM00065">
    <property type="entry name" value="GAF"/>
    <property type="match status" value="2"/>
</dbReference>
<dbReference type="Pfam" id="PF13185">
    <property type="entry name" value="GAF_2"/>
    <property type="match status" value="1"/>
</dbReference>
<feature type="domain" description="GAF" evidence="4">
    <location>
        <begin position="217"/>
        <end position="354"/>
    </location>
</feature>
<reference evidence="5 6" key="1">
    <citation type="submission" date="2023-07" db="EMBL/GenBank/DDBJ databases">
        <title>Protaetiibacter sp. nov WY-16 isolated from soil.</title>
        <authorList>
            <person name="Liu B."/>
            <person name="Wan Y."/>
        </authorList>
    </citation>
    <scope>NUCLEOTIDE SEQUENCE [LARGE SCALE GENOMIC DNA]</scope>
    <source>
        <strain evidence="5 6">WY-16</strain>
    </source>
</reference>
<dbReference type="Pfam" id="PF02518">
    <property type="entry name" value="HATPase_c"/>
    <property type="match status" value="1"/>
</dbReference>
<dbReference type="SUPFAM" id="SSF55781">
    <property type="entry name" value="GAF domain-like"/>
    <property type="match status" value="2"/>
</dbReference>
<dbReference type="PANTHER" id="PTHR24421:SF56">
    <property type="entry name" value="OXYGEN SENSOR HISTIDINE KINASE RESPONSE REGULATOR DOST"/>
    <property type="match status" value="1"/>
</dbReference>
<sequence>MSDPLTFPDGPRSDLEQTIADLLAQAQKVLETESRLRSLLRASKLVADELDLPVVLERIIEAAVELVGARYGAIGVIGDDGMLEQFIHVGLEPDLVERIGHLPRGRGLLGALIEEQSPIRLEHLRDDPRSSGFPDGHPPMDSFLGVPVRVRNEVFGNLYLSDHRDGPFSAEDQELLTALAATAGAAIDHARLFEETRRRQRWAEASAEITAVLLSDQVDDSLSILVERVGMLADADLACIVVPAEADSLRVELAWGDLAESALGRTFAPDGSVAGRALEAGQPILAPNPALGDLPLDMTIAVPVALAGTATGVLAVSRRPGRPRFREDDLRTVADFAGQASLALRLAEGRADRERLALLEDRSRIARDLHDTVIQRLFGAGLSLQALAGRVDSASASRIAEQVEVLDAAIADIRTAIFAITAAPATGGTVRRRVLDLVGELADILPEPPRLSFAGPVDLLVDPDLADDVVAVVREGLSNVARHAGATETAVTVTAGRGVVSIEIVDDGVGMPEAPARSSGLANLATRAEGRGGSFTTTARPTGGTVLSWTAPVKESR</sequence>
<dbReference type="InterPro" id="IPR029016">
    <property type="entry name" value="GAF-like_dom_sf"/>
</dbReference>
<dbReference type="Pfam" id="PF13492">
    <property type="entry name" value="GAF_3"/>
    <property type="match status" value="1"/>
</dbReference>
<dbReference type="Gene3D" id="3.30.450.40">
    <property type="match status" value="2"/>
</dbReference>
<dbReference type="Pfam" id="PF07730">
    <property type="entry name" value="HisKA_3"/>
    <property type="match status" value="1"/>
</dbReference>
<dbReference type="Gene3D" id="3.30.565.10">
    <property type="entry name" value="Histidine kinase-like ATPase, C-terminal domain"/>
    <property type="match status" value="1"/>
</dbReference>
<dbReference type="InterPro" id="IPR050482">
    <property type="entry name" value="Sensor_HK_TwoCompSys"/>
</dbReference>
<name>A0ABT9BP88_9MICO</name>
<dbReference type="InterPro" id="IPR003018">
    <property type="entry name" value="GAF"/>
</dbReference>
<evidence type="ECO:0000259" key="4">
    <source>
        <dbReference type="SMART" id="SM00065"/>
    </source>
</evidence>
<evidence type="ECO:0000313" key="6">
    <source>
        <dbReference type="Proteomes" id="UP001241072"/>
    </source>
</evidence>
<evidence type="ECO:0000256" key="1">
    <source>
        <dbReference type="ARBA" id="ARBA00022679"/>
    </source>
</evidence>
<evidence type="ECO:0000313" key="5">
    <source>
        <dbReference type="EMBL" id="MDO7882779.1"/>
    </source>
</evidence>
<dbReference type="EMBL" id="JAUQUB010000002">
    <property type="protein sequence ID" value="MDO7882779.1"/>
    <property type="molecule type" value="Genomic_DNA"/>
</dbReference>
<dbReference type="Proteomes" id="UP001241072">
    <property type="component" value="Unassembled WGS sequence"/>
</dbReference>
<keyword evidence="2" id="KW-0418">Kinase</keyword>
<dbReference type="InterPro" id="IPR011712">
    <property type="entry name" value="Sig_transdc_His_kin_sub3_dim/P"/>
</dbReference>
<comment type="caution">
    <text evidence="5">The sequence shown here is derived from an EMBL/GenBank/DDBJ whole genome shotgun (WGS) entry which is preliminary data.</text>
</comment>
<dbReference type="RefSeq" id="WP_305003211.1">
    <property type="nucleotide sequence ID" value="NZ_JAUQUB010000002.1"/>
</dbReference>
<keyword evidence="1" id="KW-0808">Transferase</keyword>
<organism evidence="5 6">
    <name type="scientific">Antiquaquibacter soli</name>
    <dbReference type="NCBI Taxonomy" id="3064523"/>
    <lineage>
        <taxon>Bacteria</taxon>
        <taxon>Bacillati</taxon>
        <taxon>Actinomycetota</taxon>
        <taxon>Actinomycetes</taxon>
        <taxon>Micrococcales</taxon>
        <taxon>Microbacteriaceae</taxon>
        <taxon>Antiquaquibacter</taxon>
    </lineage>
</organism>
<proteinExistence type="predicted"/>
<keyword evidence="6" id="KW-1185">Reference proteome</keyword>
<dbReference type="CDD" id="cd16917">
    <property type="entry name" value="HATPase_UhpB-NarQ-NarX-like"/>
    <property type="match status" value="1"/>
</dbReference>
<evidence type="ECO:0000256" key="3">
    <source>
        <dbReference type="ARBA" id="ARBA00023012"/>
    </source>
</evidence>
<protein>
    <submittedName>
        <fullName evidence="5">GAF domain-containing protein</fullName>
    </submittedName>
</protein>
<keyword evidence="3" id="KW-0902">Two-component regulatory system</keyword>